<evidence type="ECO:0000313" key="3">
    <source>
        <dbReference type="EMBL" id="SDF67276.1"/>
    </source>
</evidence>
<sequence length="139" mass="16375">MAKTGPILILEDDQDDREIYETIMASLGVKNEIRFFEGGDDLLRYLQVTREQPFIILSDINLPRMTGLELRRQIDADEFLRRKSIPFVFLSTVESKEVVEEVYELTVQGYFVKKNVMSEVERQVKQILDYWRDCKHPNA</sequence>
<evidence type="ECO:0000256" key="1">
    <source>
        <dbReference type="PROSITE-ProRule" id="PRU00169"/>
    </source>
</evidence>
<feature type="modified residue" description="4-aspartylphosphate" evidence="1">
    <location>
        <position position="59"/>
    </location>
</feature>
<keyword evidence="1" id="KW-0597">Phosphoprotein</keyword>
<dbReference type="SMART" id="SM00448">
    <property type="entry name" value="REC"/>
    <property type="match status" value="1"/>
</dbReference>
<dbReference type="AlphaFoldDB" id="A0A1G7N038"/>
<dbReference type="Proteomes" id="UP000199045">
    <property type="component" value="Unassembled WGS sequence"/>
</dbReference>
<accession>A0A1G7N038</accession>
<gene>
    <name evidence="3" type="ORF">SAMN04488121_102617</name>
</gene>
<evidence type="ECO:0000313" key="4">
    <source>
        <dbReference type="Proteomes" id="UP000199045"/>
    </source>
</evidence>
<dbReference type="SUPFAM" id="SSF52172">
    <property type="entry name" value="CheY-like"/>
    <property type="match status" value="1"/>
</dbReference>
<name>A0A1G7N038_CHIFI</name>
<dbReference type="STRING" id="104663.SAMN04488121_102617"/>
<evidence type="ECO:0000259" key="2">
    <source>
        <dbReference type="PROSITE" id="PS50110"/>
    </source>
</evidence>
<reference evidence="3 4" key="1">
    <citation type="submission" date="2016-10" db="EMBL/GenBank/DDBJ databases">
        <authorList>
            <person name="de Groot N.N."/>
        </authorList>
    </citation>
    <scope>NUCLEOTIDE SEQUENCE [LARGE SCALE GENOMIC DNA]</scope>
    <source>
        <strain evidence="3 4">DSM 527</strain>
    </source>
</reference>
<proteinExistence type="predicted"/>
<organism evidence="3 4">
    <name type="scientific">Chitinophaga filiformis</name>
    <name type="common">Myxococcus filiformis</name>
    <name type="synonym">Flexibacter filiformis</name>
    <dbReference type="NCBI Taxonomy" id="104663"/>
    <lineage>
        <taxon>Bacteria</taxon>
        <taxon>Pseudomonadati</taxon>
        <taxon>Bacteroidota</taxon>
        <taxon>Chitinophagia</taxon>
        <taxon>Chitinophagales</taxon>
        <taxon>Chitinophagaceae</taxon>
        <taxon>Chitinophaga</taxon>
    </lineage>
</organism>
<dbReference type="RefSeq" id="WP_089831122.1">
    <property type="nucleotide sequence ID" value="NZ_FNBN01000002.1"/>
</dbReference>
<dbReference type="PANTHER" id="PTHR44520">
    <property type="entry name" value="RESPONSE REGULATOR RCP1-RELATED"/>
    <property type="match status" value="1"/>
</dbReference>
<dbReference type="PROSITE" id="PS50110">
    <property type="entry name" value="RESPONSE_REGULATORY"/>
    <property type="match status" value="1"/>
</dbReference>
<dbReference type="OrthoDB" id="958614at2"/>
<protein>
    <submittedName>
        <fullName evidence="3">CheY chemotaxis protein or a CheY-like REC (Receiver) domain</fullName>
    </submittedName>
</protein>
<dbReference type="EMBL" id="FNBN01000002">
    <property type="protein sequence ID" value="SDF67276.1"/>
    <property type="molecule type" value="Genomic_DNA"/>
</dbReference>
<feature type="domain" description="Response regulatory" evidence="2">
    <location>
        <begin position="6"/>
        <end position="128"/>
    </location>
</feature>
<dbReference type="InterPro" id="IPR052893">
    <property type="entry name" value="TCS_response_regulator"/>
</dbReference>
<dbReference type="InterPro" id="IPR011006">
    <property type="entry name" value="CheY-like_superfamily"/>
</dbReference>
<dbReference type="PANTHER" id="PTHR44520:SF2">
    <property type="entry name" value="RESPONSE REGULATOR RCP1"/>
    <property type="match status" value="1"/>
</dbReference>
<dbReference type="Pfam" id="PF00072">
    <property type="entry name" value="Response_reg"/>
    <property type="match status" value="1"/>
</dbReference>
<dbReference type="GO" id="GO:0000160">
    <property type="term" value="P:phosphorelay signal transduction system"/>
    <property type="evidence" value="ECO:0007669"/>
    <property type="project" value="InterPro"/>
</dbReference>
<dbReference type="Gene3D" id="3.40.50.2300">
    <property type="match status" value="1"/>
</dbReference>
<dbReference type="InterPro" id="IPR001789">
    <property type="entry name" value="Sig_transdc_resp-reg_receiver"/>
</dbReference>